<dbReference type="GO" id="GO:0031293">
    <property type="term" value="P:membrane protein intracellular domain proteolysis"/>
    <property type="evidence" value="ECO:0007669"/>
    <property type="project" value="TreeGrafter"/>
</dbReference>
<evidence type="ECO:0000256" key="5">
    <source>
        <dbReference type="ARBA" id="ARBA00022989"/>
    </source>
</evidence>
<evidence type="ECO:0000256" key="1">
    <source>
        <dbReference type="ARBA" id="ARBA00001947"/>
    </source>
</evidence>
<dbReference type="InParanoid" id="A0A423PGU8"/>
<gene>
    <name evidence="9" type="ORF">SAJA_13495</name>
</gene>
<keyword evidence="4 7" id="KW-0812">Transmembrane</keyword>
<dbReference type="CDD" id="cd05709">
    <property type="entry name" value="S2P-M50"/>
    <property type="match status" value="1"/>
</dbReference>
<feature type="transmembrane region" description="Helical" evidence="7">
    <location>
        <begin position="389"/>
        <end position="408"/>
    </location>
</feature>
<evidence type="ECO:0000313" key="9">
    <source>
        <dbReference type="EMBL" id="ROO24817.1"/>
    </source>
</evidence>
<sequence>MTTRPATTIEKDEDDDAALVLPALRADLRLAPAAPDTDGSPMWTLFDPLRNQYFHLHVQGLRLIRHWRAGATAGDIAAEITRDGVPMKADEVAGMARFMAASNLTAAGTPQDTERLVDQAERGRTTWYAWVMHRYLFFRIPLVRPDAFLVRWLPQARQLIARPMRWALVIIGLLGFYLAGRQWDEFTSTFVHFLSWEGLVWYGLALVAVKSIHELGHAFVAKHFGCRVPSMGVAFLVMVPMLYTDATDTWRLVKNADRLKVSLAGVCTELVIALVATFAWGMLPDGGLRQSAFFLATTSWIATVLVNLSPFMRFDGYHVLADLWGIRNLQPRAFALTRWRLREAVFGFGEAPPEAFAPRRRRLLVLYAIGCWLYRLVLFLGIALLVYHFAFKALGIVLFCIEIGYFIVRPIVNELKAVWGYKWPINRSLIRSGLVLLVLLGLLFIPWHGTIGLPAVLVAADHTEIHAPEPARIQSVAVRAGDVVEKGQTLFVLDNPDLEEKIAENRERIRVIETRLERRAGSPEDLAASGVLERQRAELDAQIAGFKKRQGALVITAPFAGRVTDRMPLHAGEWINPRQALAQLVAAGGARVYAYVKEGQLRRIQADAPARFIPDDGIHNALDLHVLGVDDAANEQLAYPILADRYGGSLATVNDPGDRGAREDRPTLEGGQYRVTLAPNEATPAPEWQIRGEVRVQGPAESIAGSIFRNAAGVFIRESGF</sequence>
<dbReference type="RefSeq" id="WP_123659148.1">
    <property type="nucleotide sequence ID" value="NZ_AYKG01000056.1"/>
</dbReference>
<dbReference type="InterPro" id="IPR001193">
    <property type="entry name" value="MBTPS2"/>
</dbReference>
<keyword evidence="6 7" id="KW-0472">Membrane</keyword>
<comment type="cofactor">
    <cofactor evidence="1">
        <name>Zn(2+)</name>
        <dbReference type="ChEBI" id="CHEBI:29105"/>
    </cofactor>
</comment>
<proteinExistence type="inferred from homology"/>
<comment type="caution">
    <text evidence="9">The sequence shown here is derived from an EMBL/GenBank/DDBJ whole genome shotgun (WGS) entry which is preliminary data.</text>
</comment>
<dbReference type="PANTHER" id="PTHR13325:SF3">
    <property type="entry name" value="MEMBRANE-BOUND TRANSCRIPTION FACTOR SITE-2 PROTEASE"/>
    <property type="match status" value="1"/>
</dbReference>
<comment type="similarity">
    <text evidence="3">Belongs to the peptidase M50B family.</text>
</comment>
<evidence type="ECO:0000259" key="8">
    <source>
        <dbReference type="Pfam" id="PF02163"/>
    </source>
</evidence>
<feature type="transmembrane region" description="Helical" evidence="7">
    <location>
        <begin position="189"/>
        <end position="212"/>
    </location>
</feature>
<reference evidence="9 10" key="1">
    <citation type="submission" date="2013-10" db="EMBL/GenBank/DDBJ databases">
        <title>Salinisphaera japonica YTM-1 Genome Sequencing.</title>
        <authorList>
            <person name="Lai Q."/>
            <person name="Li C."/>
            <person name="Shao Z."/>
        </authorList>
    </citation>
    <scope>NUCLEOTIDE SEQUENCE [LARGE SCALE GENOMIC DNA]</scope>
    <source>
        <strain evidence="9 10">YTM-1</strain>
    </source>
</reference>
<dbReference type="InterPro" id="IPR008915">
    <property type="entry name" value="Peptidase_M50"/>
</dbReference>
<dbReference type="SUPFAM" id="SSF111369">
    <property type="entry name" value="HlyD-like secretion proteins"/>
    <property type="match status" value="1"/>
</dbReference>
<evidence type="ECO:0000256" key="4">
    <source>
        <dbReference type="ARBA" id="ARBA00022692"/>
    </source>
</evidence>
<feature type="transmembrane region" description="Helical" evidence="7">
    <location>
        <begin position="429"/>
        <end position="447"/>
    </location>
</feature>
<evidence type="ECO:0000313" key="10">
    <source>
        <dbReference type="Proteomes" id="UP000285310"/>
    </source>
</evidence>
<accession>A0A423PGU8</accession>
<name>A0A423PGU8_9GAMM</name>
<organism evidence="9 10">
    <name type="scientific">Salinisphaera japonica YTM-1</name>
    <dbReference type="NCBI Taxonomy" id="1209778"/>
    <lineage>
        <taxon>Bacteria</taxon>
        <taxon>Pseudomonadati</taxon>
        <taxon>Pseudomonadota</taxon>
        <taxon>Gammaproteobacteria</taxon>
        <taxon>Salinisphaerales</taxon>
        <taxon>Salinisphaeraceae</taxon>
        <taxon>Salinisphaera</taxon>
    </lineage>
</organism>
<dbReference type="AlphaFoldDB" id="A0A423PGU8"/>
<evidence type="ECO:0000256" key="7">
    <source>
        <dbReference type="SAM" id="Phobius"/>
    </source>
</evidence>
<feature type="domain" description="Peptidase M50" evidence="8">
    <location>
        <begin position="204"/>
        <end position="284"/>
    </location>
</feature>
<dbReference type="OrthoDB" id="9759690at2"/>
<dbReference type="Proteomes" id="UP000285310">
    <property type="component" value="Unassembled WGS sequence"/>
</dbReference>
<protein>
    <submittedName>
        <fullName evidence="9">Peptidase</fullName>
    </submittedName>
</protein>
<feature type="transmembrane region" description="Helical" evidence="7">
    <location>
        <begin position="364"/>
        <end position="383"/>
    </location>
</feature>
<dbReference type="GO" id="GO:0004222">
    <property type="term" value="F:metalloendopeptidase activity"/>
    <property type="evidence" value="ECO:0007669"/>
    <property type="project" value="InterPro"/>
</dbReference>
<dbReference type="Pfam" id="PF02163">
    <property type="entry name" value="Peptidase_M50"/>
    <property type="match status" value="1"/>
</dbReference>
<feature type="transmembrane region" description="Helical" evidence="7">
    <location>
        <begin position="263"/>
        <end position="283"/>
    </location>
</feature>
<dbReference type="GO" id="GO:0012505">
    <property type="term" value="C:endomembrane system"/>
    <property type="evidence" value="ECO:0007669"/>
    <property type="project" value="UniProtKB-SubCell"/>
</dbReference>
<feature type="transmembrane region" description="Helical" evidence="7">
    <location>
        <begin position="166"/>
        <end position="183"/>
    </location>
</feature>
<dbReference type="EMBL" id="AYKG01000056">
    <property type="protein sequence ID" value="ROO24817.1"/>
    <property type="molecule type" value="Genomic_DNA"/>
</dbReference>
<dbReference type="GO" id="GO:0005737">
    <property type="term" value="C:cytoplasm"/>
    <property type="evidence" value="ECO:0007669"/>
    <property type="project" value="TreeGrafter"/>
</dbReference>
<evidence type="ECO:0000256" key="2">
    <source>
        <dbReference type="ARBA" id="ARBA00004127"/>
    </source>
</evidence>
<dbReference type="PANTHER" id="PTHR13325">
    <property type="entry name" value="PROTEASE M50 MEMBRANE-BOUND TRANSCRIPTION FACTOR SITE 2 PROTEASE"/>
    <property type="match status" value="1"/>
</dbReference>
<keyword evidence="5 7" id="KW-1133">Transmembrane helix</keyword>
<comment type="subcellular location">
    <subcellularLocation>
        <location evidence="2">Endomembrane system</location>
        <topology evidence="2">Multi-pass membrane protein</topology>
    </subcellularLocation>
</comment>
<dbReference type="GO" id="GO:0016020">
    <property type="term" value="C:membrane"/>
    <property type="evidence" value="ECO:0007669"/>
    <property type="project" value="InterPro"/>
</dbReference>
<keyword evidence="10" id="KW-1185">Reference proteome</keyword>
<dbReference type="Gene3D" id="2.40.50.100">
    <property type="match status" value="1"/>
</dbReference>
<evidence type="ECO:0000256" key="3">
    <source>
        <dbReference type="ARBA" id="ARBA00007931"/>
    </source>
</evidence>
<evidence type="ECO:0000256" key="6">
    <source>
        <dbReference type="ARBA" id="ARBA00023136"/>
    </source>
</evidence>